<evidence type="ECO:0000313" key="2">
    <source>
        <dbReference type="EMBL" id="QQO62207.1"/>
    </source>
</evidence>
<gene>
    <name evidence="2" type="ORF">JI723_18585</name>
</gene>
<protein>
    <submittedName>
        <fullName evidence="2">Uncharacterized protein</fullName>
    </submittedName>
</protein>
<dbReference type="EMBL" id="CP067099">
    <property type="protein sequence ID" value="QQO62207.1"/>
    <property type="molecule type" value="Genomic_DNA"/>
</dbReference>
<reference evidence="3" key="1">
    <citation type="submission" date="2021-01" db="EMBL/GenBank/DDBJ databases">
        <title>Providencia vermicola LLDRA6, a soil-borne Mn(II)-oxidizing bacterium, exploits a strategy of superoxide production coupled to hydrogen peroxide consumption to generate Mn oxides, as revealed by transcriptional up-regulation of genes for phenylacetic acid catabolism.</title>
        <authorList>
            <person name="Chen S."/>
            <person name="Ding Z."/>
            <person name="Chen J."/>
            <person name="Luo J."/>
            <person name="Ruan X."/>
            <person name="Li Z."/>
            <person name="Liao F."/>
            <person name="He J."/>
            <person name="Li D."/>
        </authorList>
    </citation>
    <scope>NUCLEOTIDE SEQUENCE [LARGE SCALE GENOMIC DNA]</scope>
    <source>
        <strain evidence="3">LLDRA6</strain>
    </source>
</reference>
<feature type="coiled-coil region" evidence="1">
    <location>
        <begin position="51"/>
        <end position="102"/>
    </location>
</feature>
<dbReference type="RefSeq" id="WP_337979637.1">
    <property type="nucleotide sequence ID" value="NZ_CP067099.1"/>
</dbReference>
<proteinExistence type="predicted"/>
<sequence length="308" mass="35246">MNTWNVKNRLSDTIDFNRNLSITNLKTDTDELAKEQYNQMEGLCSEISVTVRKAERDVRILNRRMAKVDKSSPKYKSYESRLNKVKSLLTELKTTAEEMNAATFNQMVTVHYFRNTMDKAEKNMHNIITDYSKGNFSLDEMQVKLNNLKNNTMNHMEKLLPYKKVNELIGGKVASGLELFNEHSKKISLIYKDSMASLCKRIDTITEIVKFYEEQSDIVVPEAQLTGTEVFLEQMDVEGNVPLELELTQVEGNHSRLSTELASADVLNQQMSEFESGHNGTSVFTGKQVDQSITRQQYSCVGICRVMH</sequence>
<keyword evidence="1" id="KW-0175">Coiled coil</keyword>
<keyword evidence="3" id="KW-1185">Reference proteome</keyword>
<accession>A0ABX7AEQ7</accession>
<dbReference type="Proteomes" id="UP000596157">
    <property type="component" value="Chromosome"/>
</dbReference>
<name>A0ABX7AEQ7_9GAMM</name>
<evidence type="ECO:0000256" key="1">
    <source>
        <dbReference type="SAM" id="Coils"/>
    </source>
</evidence>
<evidence type="ECO:0000313" key="3">
    <source>
        <dbReference type="Proteomes" id="UP000596157"/>
    </source>
</evidence>
<dbReference type="GeneID" id="92280769"/>
<organism evidence="2 3">
    <name type="scientific">Providencia manganoxydans</name>
    <dbReference type="NCBI Taxonomy" id="2923283"/>
    <lineage>
        <taxon>Bacteria</taxon>
        <taxon>Pseudomonadati</taxon>
        <taxon>Pseudomonadota</taxon>
        <taxon>Gammaproteobacteria</taxon>
        <taxon>Enterobacterales</taxon>
        <taxon>Morganellaceae</taxon>
        <taxon>Providencia</taxon>
    </lineage>
</organism>